<dbReference type="NCBIfam" id="TIGR00527">
    <property type="entry name" value="gcvH"/>
    <property type="match status" value="1"/>
</dbReference>
<evidence type="ECO:0000256" key="2">
    <source>
        <dbReference type="ARBA" id="ARBA00022823"/>
    </source>
</evidence>
<dbReference type="Pfam" id="PF01597">
    <property type="entry name" value="GCV_H"/>
    <property type="match status" value="1"/>
</dbReference>
<dbReference type="AlphaFoldDB" id="M1Z653"/>
<evidence type="ECO:0000256" key="1">
    <source>
        <dbReference type="ARBA" id="ARBA00009249"/>
    </source>
</evidence>
<dbReference type="PANTHER" id="PTHR11715:SF3">
    <property type="entry name" value="GLYCINE CLEAVAGE SYSTEM H PROTEIN-RELATED"/>
    <property type="match status" value="1"/>
</dbReference>
<dbReference type="NCBIfam" id="NF002270">
    <property type="entry name" value="PRK01202.1"/>
    <property type="match status" value="1"/>
</dbReference>
<dbReference type="RefSeq" id="WP_005583227.1">
    <property type="nucleotide sequence ID" value="NZ_LT669839.1"/>
</dbReference>
<name>M1Z653_9FIRM</name>
<dbReference type="InterPro" id="IPR017453">
    <property type="entry name" value="GCV_H_sub"/>
</dbReference>
<feature type="modified residue" description="N6-lipoyllysine" evidence="3 4">
    <location>
        <position position="63"/>
    </location>
</feature>
<accession>M1Z653</accession>
<dbReference type="CDD" id="cd06848">
    <property type="entry name" value="GCS_H"/>
    <property type="match status" value="1"/>
</dbReference>
<dbReference type="InterPro" id="IPR002930">
    <property type="entry name" value="GCV_H"/>
</dbReference>
<evidence type="ECO:0000259" key="5">
    <source>
        <dbReference type="PROSITE" id="PS50968"/>
    </source>
</evidence>
<dbReference type="PROSITE" id="PS00189">
    <property type="entry name" value="LIPOYL"/>
    <property type="match status" value="1"/>
</dbReference>
<dbReference type="GO" id="GO:0005960">
    <property type="term" value="C:glycine cleavage complex"/>
    <property type="evidence" value="ECO:0007669"/>
    <property type="project" value="InterPro"/>
</dbReference>
<dbReference type="InterPro" id="IPR033753">
    <property type="entry name" value="GCV_H/Fam206"/>
</dbReference>
<evidence type="ECO:0000313" key="7">
    <source>
        <dbReference type="Proteomes" id="UP000245423"/>
    </source>
</evidence>
<keyword evidence="7" id="KW-1185">Reference proteome</keyword>
<dbReference type="InterPro" id="IPR011053">
    <property type="entry name" value="Single_hybrid_motif"/>
</dbReference>
<dbReference type="Proteomes" id="UP000245423">
    <property type="component" value="Chromosome 1"/>
</dbReference>
<evidence type="ECO:0000256" key="3">
    <source>
        <dbReference type="HAMAP-Rule" id="MF_00272"/>
    </source>
</evidence>
<dbReference type="PROSITE" id="PS50968">
    <property type="entry name" value="BIOTINYL_LIPOYL"/>
    <property type="match status" value="1"/>
</dbReference>
<proteinExistence type="inferred from homology"/>
<dbReference type="HAMAP" id="MF_00272">
    <property type="entry name" value="GcvH"/>
    <property type="match status" value="1"/>
</dbReference>
<comment type="function">
    <text evidence="3">The glycine cleavage system catalyzes the degradation of glycine. The H protein shuttles the methylamine group of glycine from the P protein to the T protein.</text>
</comment>
<dbReference type="OrthoDB" id="9796712at2"/>
<feature type="domain" description="Lipoyl-binding" evidence="5">
    <location>
        <begin position="22"/>
        <end position="103"/>
    </location>
</feature>
<keyword evidence="2 3" id="KW-0450">Lipoyl</keyword>
<dbReference type="PANTHER" id="PTHR11715">
    <property type="entry name" value="GLYCINE CLEAVAGE SYSTEM H PROTEIN"/>
    <property type="match status" value="1"/>
</dbReference>
<dbReference type="EMBL" id="LT669839">
    <property type="protein sequence ID" value="SHD75460.1"/>
    <property type="molecule type" value="Genomic_DNA"/>
</dbReference>
<evidence type="ECO:0000256" key="4">
    <source>
        <dbReference type="PIRSR" id="PIRSR617453-50"/>
    </source>
</evidence>
<organism evidence="6 7">
    <name type="scientific">[Clostridium] ultunense Esp</name>
    <dbReference type="NCBI Taxonomy" id="1288971"/>
    <lineage>
        <taxon>Bacteria</taxon>
        <taxon>Bacillati</taxon>
        <taxon>Bacillota</taxon>
        <taxon>Tissierellia</taxon>
        <taxon>Tissierellales</taxon>
        <taxon>Tepidimicrobiaceae</taxon>
        <taxon>Schnuerera</taxon>
    </lineage>
</organism>
<reference evidence="6 7" key="1">
    <citation type="submission" date="2016-11" db="EMBL/GenBank/DDBJ databases">
        <authorList>
            <person name="Manzoor S."/>
        </authorList>
    </citation>
    <scope>NUCLEOTIDE SEQUENCE [LARGE SCALE GENOMIC DNA]</scope>
    <source>
        <strain evidence="6">Clostridium ultunense strain Esp</strain>
    </source>
</reference>
<evidence type="ECO:0000313" key="6">
    <source>
        <dbReference type="EMBL" id="SHD75460.1"/>
    </source>
</evidence>
<dbReference type="InterPro" id="IPR000089">
    <property type="entry name" value="Biotin_lipoyl"/>
</dbReference>
<sequence length="127" mass="14419">MKVVQGLYYTNDHEWLKVDGDEAYVGLSDYAQDQLGDIVYVELPEVDDEFGKEEVFSAVESVKAAADVFMPVDGKVTAVNEELLDDPALINQDPYEAWIVKIELTDKSQLDELMTSDEYEKFLDEEV</sequence>
<gene>
    <name evidence="3 6" type="primary">gcvH</name>
    <name evidence="6" type="ORF">CUESP1_0061</name>
</gene>
<dbReference type="GO" id="GO:0005737">
    <property type="term" value="C:cytoplasm"/>
    <property type="evidence" value="ECO:0007669"/>
    <property type="project" value="TreeGrafter"/>
</dbReference>
<dbReference type="InterPro" id="IPR003016">
    <property type="entry name" value="2-oxoA_DH_lipoyl-BS"/>
</dbReference>
<comment type="similarity">
    <text evidence="1 3">Belongs to the GcvH family.</text>
</comment>
<dbReference type="GO" id="GO:0009249">
    <property type="term" value="P:protein lipoylation"/>
    <property type="evidence" value="ECO:0007669"/>
    <property type="project" value="TreeGrafter"/>
</dbReference>
<protein>
    <recommendedName>
        <fullName evidence="3">Glycine cleavage system H protein</fullName>
    </recommendedName>
</protein>
<comment type="cofactor">
    <cofactor evidence="3">
        <name>(R)-lipoate</name>
        <dbReference type="ChEBI" id="CHEBI:83088"/>
    </cofactor>
    <text evidence="3">Binds 1 lipoyl cofactor covalently.</text>
</comment>
<dbReference type="GO" id="GO:0019464">
    <property type="term" value="P:glycine decarboxylation via glycine cleavage system"/>
    <property type="evidence" value="ECO:0007669"/>
    <property type="project" value="UniProtKB-UniRule"/>
</dbReference>
<dbReference type="Gene3D" id="2.40.50.100">
    <property type="match status" value="1"/>
</dbReference>
<dbReference type="HOGENOM" id="CLU_097408_2_0_9"/>
<dbReference type="SUPFAM" id="SSF51230">
    <property type="entry name" value="Single hybrid motif"/>
    <property type="match status" value="1"/>
</dbReference>
<comment type="subunit">
    <text evidence="3">The glycine cleavage system is composed of four proteins: P, T, L and H.</text>
</comment>